<dbReference type="OrthoDB" id="8722926at2759"/>
<organism evidence="3 4">
    <name type="scientific">Muraenolepis orangiensis</name>
    <name type="common">Patagonian moray cod</name>
    <dbReference type="NCBI Taxonomy" id="630683"/>
    <lineage>
        <taxon>Eukaryota</taxon>
        <taxon>Metazoa</taxon>
        <taxon>Chordata</taxon>
        <taxon>Craniata</taxon>
        <taxon>Vertebrata</taxon>
        <taxon>Euteleostomi</taxon>
        <taxon>Actinopterygii</taxon>
        <taxon>Neopterygii</taxon>
        <taxon>Teleostei</taxon>
        <taxon>Neoteleostei</taxon>
        <taxon>Acanthomorphata</taxon>
        <taxon>Zeiogadaria</taxon>
        <taxon>Gadariae</taxon>
        <taxon>Gadiformes</taxon>
        <taxon>Muraenolepidoidei</taxon>
        <taxon>Muraenolepididae</taxon>
        <taxon>Muraenolepis</taxon>
    </lineage>
</organism>
<sequence>MTTEMESSSPGTPSMGPTSTPTTGPPGEAHTSPPPDPTLPPSHDDAPDGQDSTDEWDDLPWVRIGIIAGVLAFTGVTLCILRARRVI</sequence>
<keyword evidence="2" id="KW-1133">Transmembrane helix</keyword>
<proteinExistence type="predicted"/>
<evidence type="ECO:0000313" key="4">
    <source>
        <dbReference type="Proteomes" id="UP001148018"/>
    </source>
</evidence>
<keyword evidence="2" id="KW-0812">Transmembrane</keyword>
<evidence type="ECO:0000313" key="3">
    <source>
        <dbReference type="EMBL" id="KAJ3584605.1"/>
    </source>
</evidence>
<dbReference type="Proteomes" id="UP001148018">
    <property type="component" value="Unassembled WGS sequence"/>
</dbReference>
<gene>
    <name evidence="3" type="ORF">NHX12_015100</name>
</gene>
<keyword evidence="2" id="KW-0472">Membrane</keyword>
<name>A0A9Q0I478_9TELE</name>
<evidence type="ECO:0000256" key="1">
    <source>
        <dbReference type="SAM" id="MobiDB-lite"/>
    </source>
</evidence>
<keyword evidence="4" id="KW-1185">Reference proteome</keyword>
<reference evidence="3" key="1">
    <citation type="submission" date="2022-07" db="EMBL/GenBank/DDBJ databases">
        <title>Chromosome-level genome of Muraenolepis orangiensis.</title>
        <authorList>
            <person name="Kim J."/>
        </authorList>
    </citation>
    <scope>NUCLEOTIDE SEQUENCE</scope>
    <source>
        <strain evidence="3">KU_S4_2022</strain>
        <tissue evidence="3">Muscle</tissue>
    </source>
</reference>
<dbReference type="AlphaFoldDB" id="A0A9Q0I478"/>
<feature type="region of interest" description="Disordered" evidence="1">
    <location>
        <begin position="1"/>
        <end position="57"/>
    </location>
</feature>
<protein>
    <submittedName>
        <fullName evidence="3">Uncharacterized protein</fullName>
    </submittedName>
</protein>
<comment type="caution">
    <text evidence="3">The sequence shown here is derived from an EMBL/GenBank/DDBJ whole genome shotgun (WGS) entry which is preliminary data.</text>
</comment>
<feature type="compositionally biased region" description="Acidic residues" evidence="1">
    <location>
        <begin position="47"/>
        <end position="57"/>
    </location>
</feature>
<evidence type="ECO:0000256" key="2">
    <source>
        <dbReference type="SAM" id="Phobius"/>
    </source>
</evidence>
<feature type="transmembrane region" description="Helical" evidence="2">
    <location>
        <begin position="61"/>
        <end position="81"/>
    </location>
</feature>
<dbReference type="EMBL" id="JANIIK010000119">
    <property type="protein sequence ID" value="KAJ3584605.1"/>
    <property type="molecule type" value="Genomic_DNA"/>
</dbReference>
<feature type="compositionally biased region" description="Low complexity" evidence="1">
    <location>
        <begin position="1"/>
        <end position="31"/>
    </location>
</feature>
<accession>A0A9Q0I478</accession>